<proteinExistence type="predicted"/>
<evidence type="ECO:0000313" key="3">
    <source>
        <dbReference type="EMBL" id="EPY20798.1"/>
    </source>
</evidence>
<dbReference type="GO" id="GO:0005634">
    <property type="term" value="C:nucleus"/>
    <property type="evidence" value="ECO:0007669"/>
    <property type="project" value="TreeGrafter"/>
</dbReference>
<dbReference type="PANTHER" id="PTHR11668">
    <property type="entry name" value="SERINE/THREONINE PROTEIN PHOSPHATASE"/>
    <property type="match status" value="1"/>
</dbReference>
<dbReference type="GO" id="GO:0004722">
    <property type="term" value="F:protein serine/threonine phosphatase activity"/>
    <property type="evidence" value="ECO:0007669"/>
    <property type="project" value="TreeGrafter"/>
</dbReference>
<organism evidence="3 4">
    <name type="scientific">Strigomonas culicis</name>
    <dbReference type="NCBI Taxonomy" id="28005"/>
    <lineage>
        <taxon>Eukaryota</taxon>
        <taxon>Discoba</taxon>
        <taxon>Euglenozoa</taxon>
        <taxon>Kinetoplastea</taxon>
        <taxon>Metakinetoplastina</taxon>
        <taxon>Trypanosomatida</taxon>
        <taxon>Trypanosomatidae</taxon>
        <taxon>Strigomonadinae</taxon>
        <taxon>Strigomonas</taxon>
    </lineage>
</organism>
<accession>S9TW22</accession>
<dbReference type="Proteomes" id="UP000015354">
    <property type="component" value="Unassembled WGS sequence"/>
</dbReference>
<gene>
    <name evidence="3" type="ORF">STCU_08830</name>
</gene>
<dbReference type="AlphaFoldDB" id="S9TW22"/>
<dbReference type="OrthoDB" id="273392at2759"/>
<dbReference type="CDD" id="cd00144">
    <property type="entry name" value="MPP_PPP_family"/>
    <property type="match status" value="1"/>
</dbReference>
<dbReference type="GO" id="GO:0005737">
    <property type="term" value="C:cytoplasm"/>
    <property type="evidence" value="ECO:0007669"/>
    <property type="project" value="TreeGrafter"/>
</dbReference>
<feature type="region of interest" description="Disordered" evidence="1">
    <location>
        <begin position="83"/>
        <end position="138"/>
    </location>
</feature>
<dbReference type="SUPFAM" id="SSF56300">
    <property type="entry name" value="Metallo-dependent phosphatases"/>
    <property type="match status" value="1"/>
</dbReference>
<feature type="compositionally biased region" description="Polar residues" evidence="1">
    <location>
        <begin position="90"/>
        <end position="105"/>
    </location>
</feature>
<feature type="region of interest" description="Disordered" evidence="1">
    <location>
        <begin position="1"/>
        <end position="65"/>
    </location>
</feature>
<evidence type="ECO:0000313" key="4">
    <source>
        <dbReference type="Proteomes" id="UP000015354"/>
    </source>
</evidence>
<dbReference type="SMART" id="SM00156">
    <property type="entry name" value="PP2Ac"/>
    <property type="match status" value="1"/>
</dbReference>
<dbReference type="Pfam" id="PF00149">
    <property type="entry name" value="Metallophos"/>
    <property type="match status" value="1"/>
</dbReference>
<dbReference type="InterPro" id="IPR050341">
    <property type="entry name" value="PP1_catalytic_subunit"/>
</dbReference>
<evidence type="ECO:0000259" key="2">
    <source>
        <dbReference type="SMART" id="SM00156"/>
    </source>
</evidence>
<dbReference type="InterPro" id="IPR006186">
    <property type="entry name" value="Ser/Thr-sp_prot-phosphatase"/>
</dbReference>
<feature type="compositionally biased region" description="Polar residues" evidence="1">
    <location>
        <begin position="9"/>
        <end position="20"/>
    </location>
</feature>
<dbReference type="EMBL" id="ATMH01008830">
    <property type="protein sequence ID" value="EPY20798.1"/>
    <property type="molecule type" value="Genomic_DNA"/>
</dbReference>
<dbReference type="InterPro" id="IPR029052">
    <property type="entry name" value="Metallo-depent_PP-like"/>
</dbReference>
<dbReference type="InterPro" id="IPR004843">
    <property type="entry name" value="Calcineurin-like_PHP"/>
</dbReference>
<sequence>MDKVLSRYFTKQTQNSLQKELSSHKLASQEGVAAGESVLSPLTVNATPKESTTVAPQRSPAAKDAGPLVAAAAGLTTLVSHIDPRDSLMTPDSEQSKSPVRNASRTDIFRPEEDDASPPLPQQDAAGQGVSSEAPAFAGSPMGAHGTPFYSAPPSDGRFLGLIDFILMRGQHNSCDRSFECCTTAEQEKIKRYFSLRKIESLCDAVTPLLIAEPNILDIHIDESETLVVVGDIHGQFSDMFASVLCQQYSRELNPNREDRRFLFLGDLVDRGPHSLDVILLVFALKVEYPRLVYITRGNHEESKTSRVYGFLTEMESKLGSEGNAAWSKINSVFRQIPLCAAVQTPHMRFFATHGGLSPAIHDDINTIEELERQEYCGKLTGEQEDIVNGLLWSDPTTDTGLYKRNPRGCGVLFGPAASSTFCSRNGYNFICRAHQVVNDGFLWRHQDKVVTVFSAPNYCGINGNLGAVMVIEGTATKPAFVQYECFEDLMDDWKPPPTGNFPYSSCFM</sequence>
<protein>
    <submittedName>
        <fullName evidence="3">Protein phosphatase 2 (Formerly 2A), catalytic subunit</fullName>
    </submittedName>
</protein>
<reference evidence="3 4" key="1">
    <citation type="journal article" date="2013" name="PLoS ONE">
        <title>Predicting the Proteins of Angomonas deanei, Strigomonas culicis and Their Respective Endosymbionts Reveals New Aspects of the Trypanosomatidae Family.</title>
        <authorList>
            <person name="Motta M.C."/>
            <person name="Martins A.C."/>
            <person name="de Souza S.S."/>
            <person name="Catta-Preta C.M."/>
            <person name="Silva R."/>
            <person name="Klein C.C."/>
            <person name="de Almeida L.G."/>
            <person name="de Lima Cunha O."/>
            <person name="Ciapina L.P."/>
            <person name="Brocchi M."/>
            <person name="Colabardini A.C."/>
            <person name="de Araujo Lima B."/>
            <person name="Machado C.R."/>
            <person name="de Almeida Soares C.M."/>
            <person name="Probst C.M."/>
            <person name="de Menezes C.B."/>
            <person name="Thompson C.E."/>
            <person name="Bartholomeu D.C."/>
            <person name="Gradia D.F."/>
            <person name="Pavoni D.P."/>
            <person name="Grisard E.C."/>
            <person name="Fantinatti-Garboggini F."/>
            <person name="Marchini F.K."/>
            <person name="Rodrigues-Luiz G.F."/>
            <person name="Wagner G."/>
            <person name="Goldman G.H."/>
            <person name="Fietto J.L."/>
            <person name="Elias M.C."/>
            <person name="Goldman M.H."/>
            <person name="Sagot M.F."/>
            <person name="Pereira M."/>
            <person name="Stoco P.H."/>
            <person name="de Mendonca-Neto R.P."/>
            <person name="Teixeira S.M."/>
            <person name="Maciel T.E."/>
            <person name="de Oliveira Mendes T.A."/>
            <person name="Urmenyi T.P."/>
            <person name="de Souza W."/>
            <person name="Schenkman S."/>
            <person name="de Vasconcelos A.T."/>
        </authorList>
    </citation>
    <scope>NUCLEOTIDE SEQUENCE [LARGE SCALE GENOMIC DNA]</scope>
</reference>
<name>S9TW22_9TRYP</name>
<feature type="compositionally biased region" description="Polar residues" evidence="1">
    <location>
        <begin position="40"/>
        <end position="56"/>
    </location>
</feature>
<comment type="caution">
    <text evidence="3">The sequence shown here is derived from an EMBL/GenBank/DDBJ whole genome shotgun (WGS) entry which is preliminary data.</text>
</comment>
<dbReference type="PANTHER" id="PTHR11668:SF514">
    <property type="entry name" value="SERINE_THREONINE-PROTEIN PHOSPHATASE"/>
    <property type="match status" value="1"/>
</dbReference>
<feature type="domain" description="Serine/threonine specific protein phosphatases" evidence="2">
    <location>
        <begin position="194"/>
        <end position="488"/>
    </location>
</feature>
<dbReference type="Gene3D" id="3.60.21.10">
    <property type="match status" value="1"/>
</dbReference>
<evidence type="ECO:0000256" key="1">
    <source>
        <dbReference type="SAM" id="MobiDB-lite"/>
    </source>
</evidence>
<keyword evidence="4" id="KW-1185">Reference proteome</keyword>
<dbReference type="PRINTS" id="PR00114">
    <property type="entry name" value="STPHPHTASE"/>
</dbReference>